<dbReference type="InterPro" id="IPR023796">
    <property type="entry name" value="Serpin_dom"/>
</dbReference>
<reference evidence="2 3" key="1">
    <citation type="submission" date="2021-04" db="EMBL/GenBank/DDBJ databases">
        <authorList>
            <person name="De Guttry C."/>
            <person name="Zahm M."/>
            <person name="Klopp C."/>
            <person name="Cabau C."/>
            <person name="Louis A."/>
            <person name="Berthelot C."/>
            <person name="Parey E."/>
            <person name="Roest Crollius H."/>
            <person name="Montfort J."/>
            <person name="Robinson-Rechavi M."/>
            <person name="Bucao C."/>
            <person name="Bouchez O."/>
            <person name="Gislard M."/>
            <person name="Lluch J."/>
            <person name="Milhes M."/>
            <person name="Lampietro C."/>
            <person name="Lopez Roques C."/>
            <person name="Donnadieu C."/>
            <person name="Braasch I."/>
            <person name="Desvignes T."/>
            <person name="Postlethwait J."/>
            <person name="Bobe J."/>
            <person name="Wedekind C."/>
            <person name="Guiguen Y."/>
        </authorList>
    </citation>
    <scope>NUCLEOTIDE SEQUENCE [LARGE SCALE GENOMIC DNA]</scope>
    <source>
        <strain evidence="2">Cs_M1</strain>
        <tissue evidence="2">Blood</tissue>
    </source>
</reference>
<accession>A0AAN8QAJ2</accession>
<dbReference type="EMBL" id="JAGTTL010000031">
    <property type="protein sequence ID" value="KAK6297680.1"/>
    <property type="molecule type" value="Genomic_DNA"/>
</dbReference>
<evidence type="ECO:0000259" key="1">
    <source>
        <dbReference type="Pfam" id="PF00079"/>
    </source>
</evidence>
<gene>
    <name evidence="2" type="ORF">J4Q44_G00322630</name>
</gene>
<dbReference type="Gene3D" id="2.30.39.10">
    <property type="entry name" value="Alpha-1-antitrypsin, domain 1"/>
    <property type="match status" value="1"/>
</dbReference>
<name>A0AAN8QAJ2_9TELE</name>
<dbReference type="InterPro" id="IPR036186">
    <property type="entry name" value="Serpin_sf"/>
</dbReference>
<protein>
    <recommendedName>
        <fullName evidence="1">Serpin domain-containing protein</fullName>
    </recommendedName>
</protein>
<dbReference type="SUPFAM" id="SSF56574">
    <property type="entry name" value="Serpins"/>
    <property type="match status" value="1"/>
</dbReference>
<evidence type="ECO:0000313" key="3">
    <source>
        <dbReference type="Proteomes" id="UP001356427"/>
    </source>
</evidence>
<dbReference type="PANTHER" id="PTHR11461">
    <property type="entry name" value="SERINE PROTEASE INHIBITOR, SERPIN"/>
    <property type="match status" value="1"/>
</dbReference>
<dbReference type="PANTHER" id="PTHR11461:SF363">
    <property type="entry name" value="SERINE (OR CYSTEINE) PROTEINASE INHIBITOR, CLADE A (ALPHA-1 ANTIPROTEINASE, ANTITRYPSIN), MEMBER 1, LIKE PRECURSOR-RELATED"/>
    <property type="match status" value="1"/>
</dbReference>
<dbReference type="Pfam" id="PF00079">
    <property type="entry name" value="Serpin"/>
    <property type="match status" value="1"/>
</dbReference>
<keyword evidence="3" id="KW-1185">Reference proteome</keyword>
<evidence type="ECO:0000313" key="2">
    <source>
        <dbReference type="EMBL" id="KAK6297680.1"/>
    </source>
</evidence>
<sequence>MMVVLPNDGKMEHVEAFINKDYLKHVHEHLFRTTWGVVSAFGNTADFSAISEETKLKVSKVTHKAVLSVDEKGTEAAAVTTTEIMPMSLPDTIMLNRPFACSSSWRTLPRASSSWASWLKIILMSMLVW</sequence>
<comment type="caution">
    <text evidence="2">The sequence shown here is derived from an EMBL/GenBank/DDBJ whole genome shotgun (WGS) entry which is preliminary data.</text>
</comment>
<feature type="domain" description="Serpin" evidence="1">
    <location>
        <begin position="35"/>
        <end position="100"/>
    </location>
</feature>
<dbReference type="InterPro" id="IPR000215">
    <property type="entry name" value="Serpin_fam"/>
</dbReference>
<organism evidence="2 3">
    <name type="scientific">Coregonus suidteri</name>
    <dbReference type="NCBI Taxonomy" id="861788"/>
    <lineage>
        <taxon>Eukaryota</taxon>
        <taxon>Metazoa</taxon>
        <taxon>Chordata</taxon>
        <taxon>Craniata</taxon>
        <taxon>Vertebrata</taxon>
        <taxon>Euteleostomi</taxon>
        <taxon>Actinopterygii</taxon>
        <taxon>Neopterygii</taxon>
        <taxon>Teleostei</taxon>
        <taxon>Protacanthopterygii</taxon>
        <taxon>Salmoniformes</taxon>
        <taxon>Salmonidae</taxon>
        <taxon>Coregoninae</taxon>
        <taxon>Coregonus</taxon>
    </lineage>
</organism>
<dbReference type="Proteomes" id="UP001356427">
    <property type="component" value="Unassembled WGS sequence"/>
</dbReference>
<proteinExistence type="predicted"/>
<dbReference type="InterPro" id="IPR042178">
    <property type="entry name" value="Serpin_sf_1"/>
</dbReference>
<dbReference type="Gene3D" id="3.30.497.10">
    <property type="entry name" value="Antithrombin, subunit I, domain 2"/>
    <property type="match status" value="1"/>
</dbReference>
<dbReference type="GO" id="GO:0005615">
    <property type="term" value="C:extracellular space"/>
    <property type="evidence" value="ECO:0007669"/>
    <property type="project" value="InterPro"/>
</dbReference>
<dbReference type="GO" id="GO:0004867">
    <property type="term" value="F:serine-type endopeptidase inhibitor activity"/>
    <property type="evidence" value="ECO:0007669"/>
    <property type="project" value="InterPro"/>
</dbReference>
<dbReference type="InterPro" id="IPR042185">
    <property type="entry name" value="Serpin_sf_2"/>
</dbReference>
<dbReference type="AlphaFoldDB" id="A0AAN8QAJ2"/>